<dbReference type="PANTHER" id="PTHR38926">
    <property type="entry name" value="F-BOX DOMAIN CONTAINING PROTEIN, EXPRESSED"/>
    <property type="match status" value="1"/>
</dbReference>
<comment type="caution">
    <text evidence="3">The sequence shown here is derived from an EMBL/GenBank/DDBJ whole genome shotgun (WGS) entry which is preliminary data.</text>
</comment>
<dbReference type="PANTHER" id="PTHR38926:SF82">
    <property type="entry name" value="F-BOX DOMAIN-CONTAINING PROTEIN"/>
    <property type="match status" value="1"/>
</dbReference>
<gene>
    <name evidence="3" type="ORF">CASFOL_014538</name>
</gene>
<accession>A0ABD3DN55</accession>
<feature type="region of interest" description="Disordered" evidence="1">
    <location>
        <begin position="1"/>
        <end position="35"/>
    </location>
</feature>
<sequence>MGKRGKKKLHLKRANGTKDNNPTAKCSTSAPPSPPWIDLPRDLTANILSRVGQVEILKTARKVCTTWRSVCSEPSMWRAIDLIYSDNFSVFDLALDLSEGELIDIRIIGYFGSNILLHYISERMNSLKRLTLGCCYSMYSRLLIPSVIKFPELEELHFFFMPPITAKQIEVIGIACPKLKSFTFCHKFSNVETDDSYALTIAKNMPNLHHLSLFGNRLSNEGLKAIFSGCPNLESLDLRECYNVDLSGDFGRICSKRIKCLKHPSDSTDDYEWDCILYDDYQLDR</sequence>
<name>A0ABD3DN55_9LAMI</name>
<proteinExistence type="predicted"/>
<evidence type="ECO:0000256" key="1">
    <source>
        <dbReference type="SAM" id="MobiDB-lite"/>
    </source>
</evidence>
<reference evidence="4" key="1">
    <citation type="journal article" date="2024" name="IScience">
        <title>Strigolactones Initiate the Formation of Haustorium-like Structures in Castilleja.</title>
        <authorList>
            <person name="Buerger M."/>
            <person name="Peterson D."/>
            <person name="Chory J."/>
        </authorList>
    </citation>
    <scope>NUCLEOTIDE SEQUENCE [LARGE SCALE GENOMIC DNA]</scope>
</reference>
<dbReference type="CDD" id="cd22164">
    <property type="entry name" value="F-box_AtSKIP19-like"/>
    <property type="match status" value="1"/>
</dbReference>
<evidence type="ECO:0000313" key="3">
    <source>
        <dbReference type="EMBL" id="KAL3643723.1"/>
    </source>
</evidence>
<dbReference type="Pfam" id="PF12937">
    <property type="entry name" value="F-box-like"/>
    <property type="match status" value="1"/>
</dbReference>
<protein>
    <recommendedName>
        <fullName evidence="2">F-box domain-containing protein</fullName>
    </recommendedName>
</protein>
<dbReference type="Pfam" id="PF24758">
    <property type="entry name" value="LRR_At5g56370"/>
    <property type="match status" value="1"/>
</dbReference>
<keyword evidence="4" id="KW-1185">Reference proteome</keyword>
<feature type="domain" description="F-box" evidence="2">
    <location>
        <begin position="33"/>
        <end position="80"/>
    </location>
</feature>
<dbReference type="Gene3D" id="3.80.10.10">
    <property type="entry name" value="Ribonuclease Inhibitor"/>
    <property type="match status" value="1"/>
</dbReference>
<dbReference type="Gene3D" id="1.20.1280.50">
    <property type="match status" value="1"/>
</dbReference>
<dbReference type="AlphaFoldDB" id="A0ABD3DN55"/>
<dbReference type="EMBL" id="JAVIJP010000016">
    <property type="protein sequence ID" value="KAL3643723.1"/>
    <property type="molecule type" value="Genomic_DNA"/>
</dbReference>
<evidence type="ECO:0000313" key="4">
    <source>
        <dbReference type="Proteomes" id="UP001632038"/>
    </source>
</evidence>
<evidence type="ECO:0000259" key="2">
    <source>
        <dbReference type="PROSITE" id="PS50181"/>
    </source>
</evidence>
<dbReference type="InterPro" id="IPR001810">
    <property type="entry name" value="F-box_dom"/>
</dbReference>
<dbReference type="InterPro" id="IPR032675">
    <property type="entry name" value="LRR_dom_sf"/>
</dbReference>
<feature type="compositionally biased region" description="Polar residues" evidence="1">
    <location>
        <begin position="17"/>
        <end position="30"/>
    </location>
</feature>
<dbReference type="InterPro" id="IPR055411">
    <property type="entry name" value="LRR_FXL15/At3g58940/PEG3-like"/>
</dbReference>
<organism evidence="3 4">
    <name type="scientific">Castilleja foliolosa</name>
    <dbReference type="NCBI Taxonomy" id="1961234"/>
    <lineage>
        <taxon>Eukaryota</taxon>
        <taxon>Viridiplantae</taxon>
        <taxon>Streptophyta</taxon>
        <taxon>Embryophyta</taxon>
        <taxon>Tracheophyta</taxon>
        <taxon>Spermatophyta</taxon>
        <taxon>Magnoliopsida</taxon>
        <taxon>eudicotyledons</taxon>
        <taxon>Gunneridae</taxon>
        <taxon>Pentapetalae</taxon>
        <taxon>asterids</taxon>
        <taxon>lamiids</taxon>
        <taxon>Lamiales</taxon>
        <taxon>Orobanchaceae</taxon>
        <taxon>Pedicularideae</taxon>
        <taxon>Castillejinae</taxon>
        <taxon>Castilleja</taxon>
    </lineage>
</organism>
<dbReference type="PROSITE" id="PS50181">
    <property type="entry name" value="FBOX"/>
    <property type="match status" value="1"/>
</dbReference>
<dbReference type="SUPFAM" id="SSF52047">
    <property type="entry name" value="RNI-like"/>
    <property type="match status" value="1"/>
</dbReference>
<feature type="compositionally biased region" description="Basic residues" evidence="1">
    <location>
        <begin position="1"/>
        <end position="15"/>
    </location>
</feature>
<dbReference type="Proteomes" id="UP001632038">
    <property type="component" value="Unassembled WGS sequence"/>
</dbReference>